<evidence type="ECO:0000256" key="1">
    <source>
        <dbReference type="SAM" id="Coils"/>
    </source>
</evidence>
<keyword evidence="1" id="KW-0175">Coiled coil</keyword>
<protein>
    <submittedName>
        <fullName evidence="3">Uncharacterized protein</fullName>
    </submittedName>
</protein>
<dbReference type="AlphaFoldDB" id="A0A2J6RIW8"/>
<accession>A0A2J6RIW8</accession>
<dbReference type="Proteomes" id="UP000235786">
    <property type="component" value="Unassembled WGS sequence"/>
</dbReference>
<name>A0A2J6RIW8_HYAVF</name>
<sequence>MVRNIDRPAVQPMEAGQENHEAWEHRLMGEVVRDNEGDDAWEQHLREHGIVRGDRQVPPAEERQREALREREREREGRGFEHTTRIMRMRNEIEEFRSRVTRLRTQTEKIRHRRMSASDRRNLMELDVETMELEAQIKKLERELQAVTGPADSATLPSLWGDTPYTSWKTLD</sequence>
<evidence type="ECO:0000313" key="4">
    <source>
        <dbReference type="Proteomes" id="UP000235786"/>
    </source>
</evidence>
<gene>
    <name evidence="3" type="ORF">L207DRAFT_514355</name>
</gene>
<organism evidence="3 4">
    <name type="scientific">Hyaloscypha variabilis (strain UAMH 11265 / GT02V1 / F)</name>
    <name type="common">Meliniomyces variabilis</name>
    <dbReference type="NCBI Taxonomy" id="1149755"/>
    <lineage>
        <taxon>Eukaryota</taxon>
        <taxon>Fungi</taxon>
        <taxon>Dikarya</taxon>
        <taxon>Ascomycota</taxon>
        <taxon>Pezizomycotina</taxon>
        <taxon>Leotiomycetes</taxon>
        <taxon>Helotiales</taxon>
        <taxon>Hyaloscyphaceae</taxon>
        <taxon>Hyaloscypha</taxon>
        <taxon>Hyaloscypha variabilis</taxon>
    </lineage>
</organism>
<reference evidence="3 4" key="1">
    <citation type="submission" date="2016-04" db="EMBL/GenBank/DDBJ databases">
        <title>A degradative enzymes factory behind the ericoid mycorrhizal symbiosis.</title>
        <authorList>
            <consortium name="DOE Joint Genome Institute"/>
            <person name="Martino E."/>
            <person name="Morin E."/>
            <person name="Grelet G."/>
            <person name="Kuo A."/>
            <person name="Kohler A."/>
            <person name="Daghino S."/>
            <person name="Barry K."/>
            <person name="Choi C."/>
            <person name="Cichocki N."/>
            <person name="Clum A."/>
            <person name="Copeland A."/>
            <person name="Hainaut M."/>
            <person name="Haridas S."/>
            <person name="Labutti K."/>
            <person name="Lindquist E."/>
            <person name="Lipzen A."/>
            <person name="Khouja H.-R."/>
            <person name="Murat C."/>
            <person name="Ohm R."/>
            <person name="Olson A."/>
            <person name="Spatafora J."/>
            <person name="Veneault-Fourrey C."/>
            <person name="Henrissat B."/>
            <person name="Grigoriev I."/>
            <person name="Martin F."/>
            <person name="Perotto S."/>
        </authorList>
    </citation>
    <scope>NUCLEOTIDE SEQUENCE [LARGE SCALE GENOMIC DNA]</scope>
    <source>
        <strain evidence="3 4">F</strain>
    </source>
</reference>
<evidence type="ECO:0000256" key="2">
    <source>
        <dbReference type="SAM" id="MobiDB-lite"/>
    </source>
</evidence>
<keyword evidence="4" id="KW-1185">Reference proteome</keyword>
<feature type="region of interest" description="Disordered" evidence="2">
    <location>
        <begin position="55"/>
        <end position="82"/>
    </location>
</feature>
<proteinExistence type="predicted"/>
<feature type="coiled-coil region" evidence="1">
    <location>
        <begin position="86"/>
        <end position="143"/>
    </location>
</feature>
<dbReference type="EMBL" id="KZ613948">
    <property type="protein sequence ID" value="PMD38451.1"/>
    <property type="molecule type" value="Genomic_DNA"/>
</dbReference>
<evidence type="ECO:0000313" key="3">
    <source>
        <dbReference type="EMBL" id="PMD38451.1"/>
    </source>
</evidence>